<dbReference type="Proteomes" id="UP000251002">
    <property type="component" value="Unassembled WGS sequence"/>
</dbReference>
<dbReference type="GO" id="GO:0070205">
    <property type="term" value="F:2-succinyl-6-hydroxy-2,4-cyclohexadiene-1-carboxylate synthase activity"/>
    <property type="evidence" value="ECO:0007669"/>
    <property type="project" value="UniProtKB-UniRule"/>
</dbReference>
<organism evidence="5 6">
    <name type="scientific">Planococcus halotolerans</name>
    <dbReference type="NCBI Taxonomy" id="2233542"/>
    <lineage>
        <taxon>Bacteria</taxon>
        <taxon>Bacillati</taxon>
        <taxon>Bacillota</taxon>
        <taxon>Bacilli</taxon>
        <taxon>Bacillales</taxon>
        <taxon>Caryophanaceae</taxon>
        <taxon>Planococcus</taxon>
    </lineage>
</organism>
<dbReference type="UniPathway" id="UPA00079"/>
<dbReference type="RefSeq" id="WP_112224573.1">
    <property type="nucleotide sequence ID" value="NZ_CP047673.1"/>
</dbReference>
<keyword evidence="2 3" id="KW-0456">Lyase</keyword>
<evidence type="ECO:0000256" key="3">
    <source>
        <dbReference type="HAMAP-Rule" id="MF_01660"/>
    </source>
</evidence>
<comment type="catalytic activity">
    <reaction evidence="3">
        <text>5-enolpyruvoyl-6-hydroxy-2-succinyl-cyclohex-3-ene-1-carboxylate = (1R,6R)-6-hydroxy-2-succinyl-cyclohexa-2,4-diene-1-carboxylate + pyruvate</text>
        <dbReference type="Rhea" id="RHEA:25597"/>
        <dbReference type="ChEBI" id="CHEBI:15361"/>
        <dbReference type="ChEBI" id="CHEBI:58689"/>
        <dbReference type="ChEBI" id="CHEBI:58818"/>
        <dbReference type="EC" id="4.2.99.20"/>
    </reaction>
</comment>
<dbReference type="HAMAP" id="MF_01660">
    <property type="entry name" value="MenH"/>
    <property type="match status" value="1"/>
</dbReference>
<accession>A0A365KLJ0</accession>
<keyword evidence="1 3" id="KW-0474">Menaquinone biosynthesis</keyword>
<keyword evidence="6" id="KW-1185">Reference proteome</keyword>
<comment type="similarity">
    <text evidence="3">Belongs to the AB hydrolase superfamily. MenH family.</text>
</comment>
<dbReference type="SUPFAM" id="SSF53474">
    <property type="entry name" value="alpha/beta-Hydrolases"/>
    <property type="match status" value="1"/>
</dbReference>
<evidence type="ECO:0000313" key="5">
    <source>
        <dbReference type="EMBL" id="RAZ74007.1"/>
    </source>
</evidence>
<dbReference type="InterPro" id="IPR022485">
    <property type="entry name" value="SHCHC_synthase_MenH"/>
</dbReference>
<comment type="caution">
    <text evidence="5">The sequence shown here is derived from an EMBL/GenBank/DDBJ whole genome shotgun (WGS) entry which is preliminary data.</text>
</comment>
<dbReference type="PANTHER" id="PTHR42916:SF1">
    <property type="entry name" value="PROTEIN PHYLLO, CHLOROPLASTIC"/>
    <property type="match status" value="1"/>
</dbReference>
<dbReference type="NCBIfam" id="TIGR03695">
    <property type="entry name" value="menH_SHCHC"/>
    <property type="match status" value="1"/>
</dbReference>
<evidence type="ECO:0000313" key="6">
    <source>
        <dbReference type="Proteomes" id="UP000251002"/>
    </source>
</evidence>
<name>A0A365KLJ0_9BACL</name>
<evidence type="ECO:0000256" key="2">
    <source>
        <dbReference type="ARBA" id="ARBA00023239"/>
    </source>
</evidence>
<dbReference type="EC" id="4.2.99.20" evidence="3"/>
<proteinExistence type="inferred from homology"/>
<comment type="subunit">
    <text evidence="3">Monomer.</text>
</comment>
<dbReference type="InterPro" id="IPR029058">
    <property type="entry name" value="AB_hydrolase_fold"/>
</dbReference>
<dbReference type="Gene3D" id="3.40.50.1820">
    <property type="entry name" value="alpha/beta hydrolase"/>
    <property type="match status" value="1"/>
</dbReference>
<feature type="domain" description="AB hydrolase-1" evidence="4">
    <location>
        <begin position="22"/>
        <end position="255"/>
    </location>
</feature>
<evidence type="ECO:0000259" key="4">
    <source>
        <dbReference type="Pfam" id="PF00561"/>
    </source>
</evidence>
<reference evidence="5 6" key="1">
    <citation type="submission" date="2018-06" db="EMBL/GenBank/DDBJ databases">
        <title>The draft genome sequences of strains SCU63 and S1.</title>
        <authorList>
            <person name="Gan L."/>
        </authorList>
    </citation>
    <scope>NUCLEOTIDE SEQUENCE [LARGE SCALE GENOMIC DNA]</scope>
    <source>
        <strain evidence="5 6">SCU63</strain>
    </source>
</reference>
<dbReference type="GO" id="GO:0009234">
    <property type="term" value="P:menaquinone biosynthetic process"/>
    <property type="evidence" value="ECO:0007669"/>
    <property type="project" value="UniProtKB-UniRule"/>
</dbReference>
<sequence length="270" mass="30460">MKMEIEGVNYHIELMNEDKEQALVFLHGFTGSTKTWHKIVPRFEEYKIVLIDLLGHGGTDSPKDPERYSMEQQMRDLEKIFDHLGLTNFALAGYSMGGRTALAYACEFPGRLSSLLLESSSPGLKTEEQRSERRKNDGRLAERITSGGIISFVDSWEKIPLFRTQHALSKHVKAEVREERLAQNPIGLANSLIGMGTGAQKSYWETISQLQIPVLLVTGKLDEKFTAIAKEMVSLMPNAEHSEIIAGHALHVEKPAEFATIVWEYLKKNF</sequence>
<dbReference type="UniPathway" id="UPA01057">
    <property type="reaction ID" value="UER00900"/>
</dbReference>
<comment type="pathway">
    <text evidence="3">Quinol/quinone metabolism; menaquinone biosynthesis.</text>
</comment>
<dbReference type="Pfam" id="PF00561">
    <property type="entry name" value="Abhydrolase_1"/>
    <property type="match status" value="1"/>
</dbReference>
<comment type="pathway">
    <text evidence="3">Quinol/quinone metabolism; 1,4-dihydroxy-2-naphthoate biosynthesis; 1,4-dihydroxy-2-naphthoate from chorismate: step 3/7.</text>
</comment>
<gene>
    <name evidence="3 5" type="primary">menH</name>
    <name evidence="5" type="ORF">DP120_15595</name>
</gene>
<dbReference type="AlphaFoldDB" id="A0A365KLJ0"/>
<dbReference type="PRINTS" id="PR00111">
    <property type="entry name" value="ABHYDROLASE"/>
</dbReference>
<dbReference type="PANTHER" id="PTHR42916">
    <property type="entry name" value="2-SUCCINYL-5-ENOLPYRUVYL-6-HYDROXY-3-CYCLOHEXENE-1-CARBOXYLATE SYNTHASE"/>
    <property type="match status" value="1"/>
</dbReference>
<protein>
    <recommendedName>
        <fullName evidence="3">Putative 2-succinyl-6-hydroxy-2,4-cyclohexadiene-1-carboxylate synthase</fullName>
        <shortName evidence="3">SHCHC synthase</shortName>
        <ecNumber evidence="3">4.2.99.20</ecNumber>
    </recommendedName>
</protein>
<dbReference type="EMBL" id="QLZR01000008">
    <property type="protein sequence ID" value="RAZ74007.1"/>
    <property type="molecule type" value="Genomic_DNA"/>
</dbReference>
<dbReference type="InterPro" id="IPR000073">
    <property type="entry name" value="AB_hydrolase_1"/>
</dbReference>
<evidence type="ECO:0000256" key="1">
    <source>
        <dbReference type="ARBA" id="ARBA00022428"/>
    </source>
</evidence>
<comment type="function">
    <text evidence="3">Catalyzes a proton abstraction reaction that results in 2,5-elimination of pyruvate from 2-succinyl-5-enolpyruvyl-6-hydroxy-3-cyclohexene-1-carboxylate (SEPHCHC) and the formation of 2-succinyl-6-hydroxy-2,4-cyclohexadiene-1-carboxylate (SHCHC).</text>
</comment>